<accession>A0A6A7G6M3</accession>
<evidence type="ECO:0000256" key="9">
    <source>
        <dbReference type="ARBA" id="ARBA00045876"/>
    </source>
</evidence>
<dbReference type="UniPathway" id="UPA00354"/>
<proteinExistence type="evidence at transcript level"/>
<dbReference type="EC" id="1.14.99.29" evidence="10"/>
<evidence type="ECO:0000256" key="8">
    <source>
        <dbReference type="ARBA" id="ARBA00023256"/>
    </source>
</evidence>
<feature type="binding site" evidence="10">
    <location>
        <position position="235"/>
    </location>
    <ligand>
        <name>Fe cation</name>
        <dbReference type="ChEBI" id="CHEBI:24875"/>
        <label>2</label>
    </ligand>
</feature>
<dbReference type="GO" id="GO:0019135">
    <property type="term" value="F:deoxyhypusine monooxygenase activity"/>
    <property type="evidence" value="ECO:0007669"/>
    <property type="project" value="UniProtKB-UniRule"/>
</dbReference>
<comment type="function">
    <text evidence="9">Catalyzes the hydroxylation of the N(6)-(4-aminobutyl)-L-lysine intermediate produced by deoxyhypusine synthase/DHPS on a critical lysine of the eukaryotic translation initiation factor 5A/eIF-5A. This is the second step of the post-translational modification of that lysine into an unusual amino acid residue named hypusine. Hypusination is unique to mature eIF-5A factor and is essential for its function.</text>
</comment>
<evidence type="ECO:0000256" key="2">
    <source>
        <dbReference type="ARBA" id="ARBA00005041"/>
    </source>
</evidence>
<dbReference type="InterPro" id="IPR011989">
    <property type="entry name" value="ARM-like"/>
</dbReference>
<keyword evidence="4" id="KW-0677">Repeat</keyword>
<reference evidence="12" key="1">
    <citation type="submission" date="2017-11" db="EMBL/GenBank/DDBJ databases">
        <title>The sensing device of the deep-sea amphipod.</title>
        <authorList>
            <person name="Kobayashi H."/>
            <person name="Nagahama T."/>
            <person name="Arai W."/>
            <person name="Sasagawa Y."/>
            <person name="Umeda M."/>
            <person name="Hayashi T."/>
            <person name="Nikaido I."/>
            <person name="Watanabe H."/>
            <person name="Oguri K."/>
            <person name="Kitazato H."/>
            <person name="Fujioka K."/>
            <person name="Kido Y."/>
            <person name="Takami H."/>
        </authorList>
    </citation>
    <scope>NUCLEOTIDE SEQUENCE</scope>
    <source>
        <tissue evidence="12">Whole body</tissue>
    </source>
</reference>
<dbReference type="SMART" id="SM00567">
    <property type="entry name" value="EZ_HEAT"/>
    <property type="match status" value="5"/>
</dbReference>
<feature type="binding site" evidence="10">
    <location>
        <position position="203"/>
    </location>
    <ligand>
        <name>Fe cation</name>
        <dbReference type="ChEBI" id="CHEBI:24875"/>
        <label>2</label>
    </ligand>
</feature>
<feature type="repeat" description="HEAT" evidence="11">
    <location>
        <begin position="216"/>
        <end position="256"/>
    </location>
</feature>
<dbReference type="Pfam" id="PF03130">
    <property type="entry name" value="HEAT_PBS"/>
    <property type="match status" value="1"/>
</dbReference>
<dbReference type="InterPro" id="IPR004155">
    <property type="entry name" value="PBS_lyase_HEAT"/>
</dbReference>
<evidence type="ECO:0000256" key="5">
    <source>
        <dbReference type="ARBA" id="ARBA00023002"/>
    </source>
</evidence>
<evidence type="ECO:0000256" key="4">
    <source>
        <dbReference type="ARBA" id="ARBA00022737"/>
    </source>
</evidence>
<feature type="binding site" evidence="10">
    <location>
        <position position="83"/>
    </location>
    <ligand>
        <name>Fe cation</name>
        <dbReference type="ChEBI" id="CHEBI:24875"/>
        <label>1</label>
    </ligand>
</feature>
<keyword evidence="3 10" id="KW-0479">Metal-binding</keyword>
<evidence type="ECO:0000256" key="11">
    <source>
        <dbReference type="PROSITE-ProRule" id="PRU00103"/>
    </source>
</evidence>
<dbReference type="HAMAP" id="MF_03101">
    <property type="entry name" value="Deoxyhypusine_hydroxylase"/>
    <property type="match status" value="1"/>
</dbReference>
<feature type="binding site" evidence="10">
    <location>
        <position position="51"/>
    </location>
    <ligand>
        <name>Fe cation</name>
        <dbReference type="ChEBI" id="CHEBI:24875"/>
        <label>1</label>
    </ligand>
</feature>
<feature type="binding site" evidence="10">
    <location>
        <position position="202"/>
    </location>
    <ligand>
        <name>Fe cation</name>
        <dbReference type="ChEBI" id="CHEBI:24875"/>
        <label>2</label>
    </ligand>
</feature>
<evidence type="ECO:0000256" key="10">
    <source>
        <dbReference type="HAMAP-Rule" id="MF_03101"/>
    </source>
</evidence>
<dbReference type="AlphaFoldDB" id="A0A6A7G6M3"/>
<feature type="binding site" evidence="10">
    <location>
        <position position="50"/>
    </location>
    <ligand>
        <name>Fe cation</name>
        <dbReference type="ChEBI" id="CHEBI:24875"/>
        <label>1</label>
    </ligand>
</feature>
<evidence type="ECO:0000256" key="1">
    <source>
        <dbReference type="ARBA" id="ARBA00000068"/>
    </source>
</evidence>
<evidence type="ECO:0000256" key="6">
    <source>
        <dbReference type="ARBA" id="ARBA00023004"/>
    </source>
</evidence>
<comment type="function">
    <text evidence="10">Catalyzes the hydroxylation of the N(6)-(4-aminobutyl)-L-lysine intermediate to form hypusine, an essential post-translational modification only found in mature eIF-5A factor.</text>
</comment>
<dbReference type="InterPro" id="IPR016024">
    <property type="entry name" value="ARM-type_fold"/>
</dbReference>
<evidence type="ECO:0000256" key="7">
    <source>
        <dbReference type="ARBA" id="ARBA00023033"/>
    </source>
</evidence>
<dbReference type="InterPro" id="IPR021133">
    <property type="entry name" value="HEAT_type_2"/>
</dbReference>
<keyword evidence="7 10" id="KW-0503">Monooxygenase</keyword>
<evidence type="ECO:0000313" key="12">
    <source>
        <dbReference type="EMBL" id="LAC26787.1"/>
    </source>
</evidence>
<dbReference type="PANTHER" id="PTHR12697:SF5">
    <property type="entry name" value="DEOXYHYPUSINE HYDROXYLASE"/>
    <property type="match status" value="1"/>
</dbReference>
<dbReference type="Pfam" id="PF13646">
    <property type="entry name" value="HEAT_2"/>
    <property type="match status" value="2"/>
</dbReference>
<dbReference type="InterPro" id="IPR027517">
    <property type="entry name" value="Deoxyhypusine_hydroxylase"/>
</dbReference>
<dbReference type="SUPFAM" id="SSF48371">
    <property type="entry name" value="ARM repeat"/>
    <property type="match status" value="1"/>
</dbReference>
<sequence length="290" mass="32304">MDPDYNCLLDPSCPIAERMSTVFVLKHENSDQALDLLKTGFASKSVLLKHEIAYVMGQTQNEYSIPYLNEILADVDRNCIVRHEAAEALAAIGSKNSLEILQQFSSDPQIEVSETCSLAIDSIQFKLKHDVWNDEFCRFGSVDPAPPSNIRDVDQLRVSLLDSSLSFFERYRALFALREVGTKPAVLALIDGLSDRSALFRHEIAYVLGQLRDAVSIPALTKRLADPSEHPMVRHEAAEALGSVADDSVREILEKFKADDDLLIHESCDVALYLAEYWTNQAAKDDSADS</sequence>
<dbReference type="Gene3D" id="1.25.10.10">
    <property type="entry name" value="Leucine-rich Repeat Variant"/>
    <property type="match status" value="2"/>
</dbReference>
<dbReference type="GO" id="GO:0046872">
    <property type="term" value="F:metal ion binding"/>
    <property type="evidence" value="ECO:0007669"/>
    <property type="project" value="UniProtKB-KW"/>
</dbReference>
<comment type="catalytic activity">
    <reaction evidence="1 10">
        <text>[eIF5A protein]-deoxyhypusine + AH2 + O2 = [eIF5A protein]-hypusine + A + H2O</text>
        <dbReference type="Rhea" id="RHEA:14101"/>
        <dbReference type="Rhea" id="RHEA-COMP:10144"/>
        <dbReference type="Rhea" id="RHEA-COMP:12592"/>
        <dbReference type="ChEBI" id="CHEBI:13193"/>
        <dbReference type="ChEBI" id="CHEBI:15377"/>
        <dbReference type="ChEBI" id="CHEBI:15379"/>
        <dbReference type="ChEBI" id="CHEBI:17499"/>
        <dbReference type="ChEBI" id="CHEBI:82657"/>
        <dbReference type="ChEBI" id="CHEBI:91175"/>
        <dbReference type="EC" id="1.14.99.29"/>
    </reaction>
</comment>
<keyword evidence="8 10" id="KW-0386">Hypusine biosynthesis</keyword>
<feature type="binding site" evidence="10">
    <location>
        <position position="236"/>
    </location>
    <ligand>
        <name>Fe cation</name>
        <dbReference type="ChEBI" id="CHEBI:24875"/>
        <label>2</label>
    </ligand>
</feature>
<keyword evidence="6 10" id="KW-0408">Iron</keyword>
<dbReference type="PROSITE" id="PS50077">
    <property type="entry name" value="HEAT_REPEAT"/>
    <property type="match status" value="1"/>
</dbReference>
<organism evidence="12">
    <name type="scientific">Hirondellea gigas</name>
    <dbReference type="NCBI Taxonomy" id="1518452"/>
    <lineage>
        <taxon>Eukaryota</taxon>
        <taxon>Metazoa</taxon>
        <taxon>Ecdysozoa</taxon>
        <taxon>Arthropoda</taxon>
        <taxon>Crustacea</taxon>
        <taxon>Multicrustacea</taxon>
        <taxon>Malacostraca</taxon>
        <taxon>Eumalacostraca</taxon>
        <taxon>Peracarida</taxon>
        <taxon>Amphipoda</taxon>
        <taxon>Amphilochidea</taxon>
        <taxon>Lysianassida</taxon>
        <taxon>Lysianassidira</taxon>
        <taxon>Lysianassoidea</taxon>
        <taxon>Lysianassidae</taxon>
        <taxon>Hirondellea</taxon>
    </lineage>
</organism>
<name>A0A6A7G6M3_9CRUS</name>
<comment type="cofactor">
    <cofactor evidence="10">
        <name>Fe(2+)</name>
        <dbReference type="ChEBI" id="CHEBI:29033"/>
    </cofactor>
    <text evidence="10">Binds 2 Fe(2+) ions per subunit.</text>
</comment>
<keyword evidence="5 10" id="KW-0560">Oxidoreductase</keyword>
<dbReference type="PANTHER" id="PTHR12697">
    <property type="entry name" value="PBS LYASE HEAT-LIKE PROTEIN"/>
    <property type="match status" value="1"/>
</dbReference>
<feature type="binding site" evidence="10">
    <location>
        <position position="84"/>
    </location>
    <ligand>
        <name>Fe cation</name>
        <dbReference type="ChEBI" id="CHEBI:24875"/>
        <label>1</label>
    </ligand>
</feature>
<evidence type="ECO:0000256" key="3">
    <source>
        <dbReference type="ARBA" id="ARBA00022723"/>
    </source>
</evidence>
<comment type="pathway">
    <text evidence="2 10">Protein modification; eIF5A hypusination.</text>
</comment>
<protein>
    <recommendedName>
        <fullName evidence="10">Deoxyhypusine hydroxylase</fullName>
        <shortName evidence="10">DOHH</shortName>
        <ecNumber evidence="10">1.14.99.29</ecNumber>
    </recommendedName>
    <alternativeName>
        <fullName evidence="10">Deoxyhypusine dioxygenase</fullName>
    </alternativeName>
    <alternativeName>
        <fullName evidence="10">Deoxyhypusine monooxygenase</fullName>
    </alternativeName>
</protein>
<comment type="similarity">
    <text evidence="10">Belongs to the deoxyhypusine hydroxylase family.</text>
</comment>
<dbReference type="EMBL" id="IACT01007673">
    <property type="protein sequence ID" value="LAC26787.1"/>
    <property type="molecule type" value="mRNA"/>
</dbReference>